<keyword evidence="2" id="KW-0732">Signal</keyword>
<dbReference type="PANTHER" id="PTHR22576">
    <property type="entry name" value="MUCOSA ASSOCIATED LYMPHOID TISSUE LYMPHOMA TRANSLOCATION PROTEIN 1/PARACASPASE"/>
    <property type="match status" value="1"/>
</dbReference>
<evidence type="ECO:0000313" key="5">
    <source>
        <dbReference type="Proteomes" id="UP000036938"/>
    </source>
</evidence>
<sequence>MKQILYAAVAALSLVVAPVVQAQERDGENLALIIGNFDYEVMEDVSGTQEADRIGGALRNAGFQVIRGLDLTNDRQVGMARIFAERLRDADRVMVVVMGHVVSSDDDSFLLGVDARETDVLNAGLNGLSLTAVQSLLEQRPGTAILMVAGNRTKPDLGRGMRDGFGATPIKQGVTVVRGRADALSKVVIDGLLEPGNSLRQALPSRSGLNVSGFVSDRVSFMGAGKGDEVSPELGQLAYWNATRDIGTKEAYEAYLRRFPQGIFAQEAQSSLEELRLAPLRAAQAAEVDLGMDRPTRRAVQAALTQLGYNTRGVDGIFGNGSRAAIKAWQEANNFDQTGYLTRPQLVVLQRQKQEADAAAEREAEAAREAEERRAEEARQNEQKAWERARELDNLRGYRQFVRDFPDGRYAGEARRRITAIRQANQQNEQSQQEQEQENEGSSFDNSAAAAQERIFAPNRVIRLAIERQLARNGFNPGAVDGEITQRTRRAIAAFQNSRGLPVTGYVDAATVSLLAL</sequence>
<dbReference type="RefSeq" id="WP_050529487.1">
    <property type="nucleotide sequence ID" value="NZ_AQQZ01000002.1"/>
</dbReference>
<feature type="compositionally biased region" description="Low complexity" evidence="1">
    <location>
        <begin position="424"/>
        <end position="434"/>
    </location>
</feature>
<dbReference type="Pfam" id="PF00656">
    <property type="entry name" value="Peptidase_C14"/>
    <property type="match status" value="1"/>
</dbReference>
<dbReference type="SUPFAM" id="SSF52129">
    <property type="entry name" value="Caspase-like"/>
    <property type="match status" value="1"/>
</dbReference>
<evidence type="ECO:0000256" key="1">
    <source>
        <dbReference type="SAM" id="MobiDB-lite"/>
    </source>
</evidence>
<dbReference type="Proteomes" id="UP000036938">
    <property type="component" value="Unassembled WGS sequence"/>
</dbReference>
<dbReference type="AlphaFoldDB" id="A0A0L1JRZ4"/>
<dbReference type="PANTHER" id="PTHR22576:SF37">
    <property type="entry name" value="MUCOSA-ASSOCIATED LYMPHOID TISSUE LYMPHOMA TRANSLOCATION PROTEIN 1"/>
    <property type="match status" value="1"/>
</dbReference>
<feature type="chain" id="PRO_5005553877" description="Caspase family p20 domain-containing protein" evidence="2">
    <location>
        <begin position="23"/>
        <end position="517"/>
    </location>
</feature>
<evidence type="ECO:0000259" key="3">
    <source>
        <dbReference type="PROSITE" id="PS50208"/>
    </source>
</evidence>
<keyword evidence="5" id="KW-1185">Reference proteome</keyword>
<dbReference type="Gene3D" id="3.40.50.1460">
    <property type="match status" value="1"/>
</dbReference>
<organism evidence="4 5">
    <name type="scientific">Pseudaestuariivita atlantica</name>
    <dbReference type="NCBI Taxonomy" id="1317121"/>
    <lineage>
        <taxon>Bacteria</taxon>
        <taxon>Pseudomonadati</taxon>
        <taxon>Pseudomonadota</taxon>
        <taxon>Alphaproteobacteria</taxon>
        <taxon>Rhodobacterales</taxon>
        <taxon>Paracoccaceae</taxon>
        <taxon>Pseudaestuariivita</taxon>
    </lineage>
</organism>
<feature type="region of interest" description="Disordered" evidence="1">
    <location>
        <begin position="424"/>
        <end position="446"/>
    </location>
</feature>
<feature type="signal peptide" evidence="2">
    <location>
        <begin position="1"/>
        <end position="22"/>
    </location>
</feature>
<reference evidence="4 5" key="1">
    <citation type="journal article" date="2015" name="Int. J. Syst. Evol. Microbiol.">
        <title>Aestuariivita atlantica sp. nov., isolated from deep sea sediment of the Atlantic Ocean.</title>
        <authorList>
            <person name="Li G."/>
            <person name="Lai Q."/>
            <person name="Du Y."/>
            <person name="Liu X."/>
            <person name="Sun F."/>
            <person name="Shao Z."/>
        </authorList>
    </citation>
    <scope>NUCLEOTIDE SEQUENCE [LARGE SCALE GENOMIC DNA]</scope>
    <source>
        <strain evidence="4 5">22II-S11-z3</strain>
    </source>
</reference>
<dbReference type="InterPro" id="IPR036366">
    <property type="entry name" value="PGBDSf"/>
</dbReference>
<dbReference type="InterPro" id="IPR036365">
    <property type="entry name" value="PGBD-like_sf"/>
</dbReference>
<dbReference type="GO" id="GO:0006508">
    <property type="term" value="P:proteolysis"/>
    <property type="evidence" value="ECO:0007669"/>
    <property type="project" value="InterPro"/>
</dbReference>
<evidence type="ECO:0000313" key="4">
    <source>
        <dbReference type="EMBL" id="KNG94520.1"/>
    </source>
</evidence>
<dbReference type="InterPro" id="IPR011600">
    <property type="entry name" value="Pept_C14_caspase"/>
</dbReference>
<protein>
    <recommendedName>
        <fullName evidence="3">Caspase family p20 domain-containing protein</fullName>
    </recommendedName>
</protein>
<dbReference type="EMBL" id="AQQZ01000002">
    <property type="protein sequence ID" value="KNG94520.1"/>
    <property type="molecule type" value="Genomic_DNA"/>
</dbReference>
<feature type="domain" description="Caspase family p20" evidence="3">
    <location>
        <begin position="27"/>
        <end position="100"/>
    </location>
</feature>
<accession>A0A0L1JRZ4</accession>
<dbReference type="InterPro" id="IPR052039">
    <property type="entry name" value="Caspase-related_regulators"/>
</dbReference>
<comment type="caution">
    <text evidence="4">The sequence shown here is derived from an EMBL/GenBank/DDBJ whole genome shotgun (WGS) entry which is preliminary data.</text>
</comment>
<dbReference type="InterPro" id="IPR029030">
    <property type="entry name" value="Caspase-like_dom_sf"/>
</dbReference>
<dbReference type="Gene3D" id="1.10.101.10">
    <property type="entry name" value="PGBD-like superfamily/PGBD"/>
    <property type="match status" value="2"/>
</dbReference>
<dbReference type="InterPro" id="IPR002477">
    <property type="entry name" value="Peptidoglycan-bd-like"/>
</dbReference>
<gene>
    <name evidence="4" type="ORF">ATO11_03615</name>
</gene>
<dbReference type="Pfam" id="PF01471">
    <property type="entry name" value="PG_binding_1"/>
    <property type="match status" value="2"/>
</dbReference>
<feature type="region of interest" description="Disordered" evidence="1">
    <location>
        <begin position="358"/>
        <end position="383"/>
    </location>
</feature>
<dbReference type="GO" id="GO:0004197">
    <property type="term" value="F:cysteine-type endopeptidase activity"/>
    <property type="evidence" value="ECO:0007669"/>
    <property type="project" value="InterPro"/>
</dbReference>
<name>A0A0L1JRZ4_9RHOB</name>
<dbReference type="STRING" id="1317121.ATO11_03615"/>
<dbReference type="OrthoDB" id="8092964at2"/>
<evidence type="ECO:0000256" key="2">
    <source>
        <dbReference type="SAM" id="SignalP"/>
    </source>
</evidence>
<dbReference type="InterPro" id="IPR001309">
    <property type="entry name" value="Pept_C14_p20"/>
</dbReference>
<dbReference type="PROSITE" id="PS50208">
    <property type="entry name" value="CASPASE_P20"/>
    <property type="match status" value="1"/>
</dbReference>
<dbReference type="SUPFAM" id="SSF47090">
    <property type="entry name" value="PGBD-like"/>
    <property type="match status" value="2"/>
</dbReference>
<proteinExistence type="predicted"/>